<name>A0A822XSI5_NELNU</name>
<comment type="caution">
    <text evidence="1">The sequence shown here is derived from an EMBL/GenBank/DDBJ whole genome shotgun (WGS) entry which is preliminary data.</text>
</comment>
<organism evidence="1 2">
    <name type="scientific">Nelumbo nucifera</name>
    <name type="common">Sacred lotus</name>
    <dbReference type="NCBI Taxonomy" id="4432"/>
    <lineage>
        <taxon>Eukaryota</taxon>
        <taxon>Viridiplantae</taxon>
        <taxon>Streptophyta</taxon>
        <taxon>Embryophyta</taxon>
        <taxon>Tracheophyta</taxon>
        <taxon>Spermatophyta</taxon>
        <taxon>Magnoliopsida</taxon>
        <taxon>Proteales</taxon>
        <taxon>Nelumbonaceae</taxon>
        <taxon>Nelumbo</taxon>
    </lineage>
</organism>
<dbReference type="AlphaFoldDB" id="A0A822XSI5"/>
<dbReference type="EMBL" id="DUZY01000001">
    <property type="protein sequence ID" value="DAD22663.1"/>
    <property type="molecule type" value="Genomic_DNA"/>
</dbReference>
<evidence type="ECO:0000313" key="1">
    <source>
        <dbReference type="EMBL" id="DAD22663.1"/>
    </source>
</evidence>
<protein>
    <submittedName>
        <fullName evidence="1">Uncharacterized protein</fullName>
    </submittedName>
</protein>
<sequence>MHLHAVRDLKLHKPIYQDGHYLCYVVVYLEALFYNWVQSDDHYPVGPGLACWPTCQKTLEELLQVLNPVKDALRLHLTDRSGAQGRRCLGLFAGDFFSSCLTPAALTLHSKLDPLIKVQRIGSHKGGVVPGVGVAAIPEVRQVEKPGAPTGGEEDLFLVGGVALQEEPMYQDECLERHRPVLSLVETFREHVNAGANVSSGVASKVDDLSDVLLLGRLLIVPCGLHDRDVEVGQGVAVDLG</sequence>
<reference evidence="1 2" key="1">
    <citation type="journal article" date="2020" name="Mol. Biol. Evol.">
        <title>Distinct Expression and Methylation Patterns for Genes with Different Fates following a Single Whole-Genome Duplication in Flowering Plants.</title>
        <authorList>
            <person name="Shi T."/>
            <person name="Rahmani R.S."/>
            <person name="Gugger P.F."/>
            <person name="Wang M."/>
            <person name="Li H."/>
            <person name="Zhang Y."/>
            <person name="Li Z."/>
            <person name="Wang Q."/>
            <person name="Van de Peer Y."/>
            <person name="Marchal K."/>
            <person name="Chen J."/>
        </authorList>
    </citation>
    <scope>NUCLEOTIDE SEQUENCE [LARGE SCALE GENOMIC DNA]</scope>
    <source>
        <tissue evidence="1">Leaf</tissue>
    </source>
</reference>
<evidence type="ECO:0000313" key="2">
    <source>
        <dbReference type="Proteomes" id="UP000607653"/>
    </source>
</evidence>
<gene>
    <name evidence="1" type="ORF">HUJ06_024126</name>
</gene>
<dbReference type="Proteomes" id="UP000607653">
    <property type="component" value="Unassembled WGS sequence"/>
</dbReference>
<accession>A0A822XSI5</accession>
<keyword evidence="2" id="KW-1185">Reference proteome</keyword>
<proteinExistence type="predicted"/>